<feature type="chain" id="PRO_5002462371" evidence="13">
    <location>
        <begin position="26"/>
        <end position="654"/>
    </location>
</feature>
<evidence type="ECO:0000256" key="2">
    <source>
        <dbReference type="ARBA" id="ARBA00008143"/>
    </source>
</evidence>
<keyword evidence="7 12" id="KW-0798">TonB box</keyword>
<dbReference type="RefSeq" id="WP_045778901.1">
    <property type="nucleotide sequence ID" value="NZ_LAJX01000081.1"/>
</dbReference>
<dbReference type="AlphaFoldDB" id="A0A0F3IJM3"/>
<evidence type="ECO:0000256" key="7">
    <source>
        <dbReference type="ARBA" id="ARBA00023077"/>
    </source>
</evidence>
<keyword evidence="5 11" id="KW-0812">Transmembrane</keyword>
<dbReference type="Gene3D" id="2.170.130.10">
    <property type="entry name" value="TonB-dependent receptor, plug domain"/>
    <property type="match status" value="1"/>
</dbReference>
<evidence type="ECO:0000256" key="8">
    <source>
        <dbReference type="ARBA" id="ARBA00023136"/>
    </source>
</evidence>
<accession>A0A0F3IJM3</accession>
<protein>
    <submittedName>
        <fullName evidence="16">TonB-dependent receptor</fullName>
    </submittedName>
</protein>
<feature type="domain" description="TonB-dependent receptor plug" evidence="15">
    <location>
        <begin position="52"/>
        <end position="161"/>
    </location>
</feature>
<evidence type="ECO:0000256" key="11">
    <source>
        <dbReference type="PROSITE-ProRule" id="PRU01360"/>
    </source>
</evidence>
<dbReference type="PANTHER" id="PTHR30069:SF29">
    <property type="entry name" value="HEMOGLOBIN AND HEMOGLOBIN-HAPTOGLOBIN-BINDING PROTEIN 1-RELATED"/>
    <property type="match status" value="1"/>
</dbReference>
<dbReference type="SUPFAM" id="SSF56935">
    <property type="entry name" value="Porins"/>
    <property type="match status" value="1"/>
</dbReference>
<evidence type="ECO:0000256" key="10">
    <source>
        <dbReference type="ARBA" id="ARBA00023237"/>
    </source>
</evidence>
<dbReference type="InterPro" id="IPR000531">
    <property type="entry name" value="Beta-barrel_TonB"/>
</dbReference>
<dbReference type="Pfam" id="PF07715">
    <property type="entry name" value="Plug"/>
    <property type="match status" value="1"/>
</dbReference>
<dbReference type="PATRIC" id="fig|1632867.3.peg.5428"/>
<dbReference type="InterPro" id="IPR036942">
    <property type="entry name" value="Beta-barrel_TonB_sf"/>
</dbReference>
<dbReference type="PANTHER" id="PTHR30069">
    <property type="entry name" value="TONB-DEPENDENT OUTER MEMBRANE RECEPTOR"/>
    <property type="match status" value="1"/>
</dbReference>
<evidence type="ECO:0000313" key="17">
    <source>
        <dbReference type="Proteomes" id="UP000033684"/>
    </source>
</evidence>
<dbReference type="InterPro" id="IPR037066">
    <property type="entry name" value="Plug_dom_sf"/>
</dbReference>
<keyword evidence="4 11" id="KW-1134">Transmembrane beta strand</keyword>
<evidence type="ECO:0000256" key="6">
    <source>
        <dbReference type="ARBA" id="ARBA00022729"/>
    </source>
</evidence>
<feature type="signal peptide" evidence="13">
    <location>
        <begin position="1"/>
        <end position="25"/>
    </location>
</feature>
<dbReference type="EMBL" id="LAJX01000081">
    <property type="protein sequence ID" value="KJV06872.1"/>
    <property type="molecule type" value="Genomic_DNA"/>
</dbReference>
<keyword evidence="6 13" id="KW-0732">Signal</keyword>
<feature type="domain" description="TonB-dependent receptor-like beta-barrel" evidence="14">
    <location>
        <begin position="246"/>
        <end position="623"/>
    </location>
</feature>
<evidence type="ECO:0000256" key="3">
    <source>
        <dbReference type="ARBA" id="ARBA00022448"/>
    </source>
</evidence>
<dbReference type="Gene3D" id="2.40.170.20">
    <property type="entry name" value="TonB-dependent receptor, beta-barrel domain"/>
    <property type="match status" value="1"/>
</dbReference>
<evidence type="ECO:0000256" key="1">
    <source>
        <dbReference type="ARBA" id="ARBA00004571"/>
    </source>
</evidence>
<comment type="caution">
    <text evidence="16">The sequence shown here is derived from an EMBL/GenBank/DDBJ whole genome shotgun (WGS) entry which is preliminary data.</text>
</comment>
<evidence type="ECO:0000256" key="5">
    <source>
        <dbReference type="ARBA" id="ARBA00022692"/>
    </source>
</evidence>
<dbReference type="GO" id="GO:0009279">
    <property type="term" value="C:cell outer membrane"/>
    <property type="evidence" value="ECO:0007669"/>
    <property type="project" value="UniProtKB-SubCell"/>
</dbReference>
<gene>
    <name evidence="16" type="ORF">VZ94_08505</name>
</gene>
<evidence type="ECO:0000313" key="16">
    <source>
        <dbReference type="EMBL" id="KJV06872.1"/>
    </source>
</evidence>
<keyword evidence="3 11" id="KW-0813">Transport</keyword>
<comment type="similarity">
    <text evidence="2">Belongs to the TonB-dependent receptor family. Hemoglobin/haptoglobin binding protein subfamily.</text>
</comment>
<evidence type="ECO:0000259" key="15">
    <source>
        <dbReference type="Pfam" id="PF07715"/>
    </source>
</evidence>
<organism evidence="16 17">
    <name type="scientific">Methylocucumis oryzae</name>
    <dbReference type="NCBI Taxonomy" id="1632867"/>
    <lineage>
        <taxon>Bacteria</taxon>
        <taxon>Pseudomonadati</taxon>
        <taxon>Pseudomonadota</taxon>
        <taxon>Gammaproteobacteria</taxon>
        <taxon>Methylococcales</taxon>
        <taxon>Methylococcaceae</taxon>
        <taxon>Methylocucumis</taxon>
    </lineage>
</organism>
<reference evidence="17" key="1">
    <citation type="submission" date="2015-03" db="EMBL/GenBank/DDBJ databases">
        <title>Draft genome sequence of a novel methanotroph (Sn10-6) isolated from flooded ricefield rhizosphere in India.</title>
        <authorList>
            <person name="Pandit P.S."/>
            <person name="Pore S.D."/>
            <person name="Arora P."/>
            <person name="Kapse N.G."/>
            <person name="Dhakephalkar P.K."/>
            <person name="Rahalkar M.C."/>
        </authorList>
    </citation>
    <scope>NUCLEOTIDE SEQUENCE [LARGE SCALE GENOMIC DNA]</scope>
    <source>
        <strain evidence="17">Sn10-6</strain>
    </source>
</reference>
<name>A0A0F3IJM3_9GAMM</name>
<dbReference type="Proteomes" id="UP000033684">
    <property type="component" value="Unassembled WGS sequence"/>
</dbReference>
<proteinExistence type="inferred from homology"/>
<dbReference type="PROSITE" id="PS52016">
    <property type="entry name" value="TONB_DEPENDENT_REC_3"/>
    <property type="match status" value="1"/>
</dbReference>
<reference evidence="16 17" key="2">
    <citation type="journal article" date="2016" name="Microb. Ecol.">
        <title>Genome Characteristics of a Novel Type I Methanotroph (Sn10-6) Isolated from a Flooded Indian Rice Field.</title>
        <authorList>
            <person name="Rahalkar M.C."/>
            <person name="Pandit P.S."/>
            <person name="Dhakephalkar P.K."/>
            <person name="Pore S."/>
            <person name="Arora P."/>
            <person name="Kapse N."/>
        </authorList>
    </citation>
    <scope>NUCLEOTIDE SEQUENCE [LARGE SCALE GENOMIC DNA]</scope>
    <source>
        <strain evidence="16 17">Sn10-6</strain>
    </source>
</reference>
<comment type="subcellular location">
    <subcellularLocation>
        <location evidence="1 11">Cell outer membrane</location>
        <topology evidence="1 11">Multi-pass membrane protein</topology>
    </subcellularLocation>
</comment>
<evidence type="ECO:0000256" key="12">
    <source>
        <dbReference type="RuleBase" id="RU003357"/>
    </source>
</evidence>
<evidence type="ECO:0000256" key="9">
    <source>
        <dbReference type="ARBA" id="ARBA00023170"/>
    </source>
</evidence>
<keyword evidence="9 16" id="KW-0675">Receptor</keyword>
<keyword evidence="10 11" id="KW-0998">Cell outer membrane</keyword>
<keyword evidence="17" id="KW-1185">Reference proteome</keyword>
<dbReference type="InterPro" id="IPR039426">
    <property type="entry name" value="TonB-dep_rcpt-like"/>
</dbReference>
<dbReference type="Pfam" id="PF00593">
    <property type="entry name" value="TonB_dep_Rec_b-barrel"/>
    <property type="match status" value="1"/>
</dbReference>
<sequence>MKAILNYSNSLLSVCLALISVTTYAEDLTDLSLEELVNVEIVSASRIGQQTNKAPASVAIITADDIRKFGWRTLAEALNSLRGLNTFSDRNYTFLGVRGFSRLADYNSRTLVMIDGLRMNENVYDSGNIGHEFMLDLDLIERIEFIPGSGSTIYGANAFLGMINIVTKQGHALNGSQLAGEAGTFDSYKGRLSYGKRFDNGADWLISASHFDSAGVGNLYFPAHDSSETNNGIAHYRDGESSTRFFTKANWNDLTLSAGLVRRYRDVPTAPWGDIFNDPAAYDDDKQFFVTANYQHDLSDNTALRASAFYQGYDYESESAYDLGGRVINRDMTSGRWLGGQVQLTSRVFEHHRLMTGLEYQYDLEQHLLNYDINPYYVYGDDKLSGHRVEWYVQDDIELHEDFTASLGMRVDYLHLLKDVQVNPRLGLIYSPSDALALKLLYSSTFRAPNSAELTYNRYYPGQLPTLNAEEIRDYEAVAEWRPEPSLKLLAALHMNHIDDLLEANEDGMLVNHGHYHTYGLELEAEKRWQNGRLFKASYAFNYLADEHLKEARGYGSPLFMVKLHYAEPVFYHRATFSIENIFISSQKTFSGQSTDAYNLLNLHLTTEPLLNGWTLSLDGYNLLDTAYEVPGTGVNDILTMNGRELRIKLMFSF</sequence>
<dbReference type="GO" id="GO:0044718">
    <property type="term" value="P:siderophore transmembrane transport"/>
    <property type="evidence" value="ECO:0007669"/>
    <property type="project" value="TreeGrafter"/>
</dbReference>
<evidence type="ECO:0000256" key="4">
    <source>
        <dbReference type="ARBA" id="ARBA00022452"/>
    </source>
</evidence>
<dbReference type="OrthoDB" id="9815954at2"/>
<keyword evidence="8 11" id="KW-0472">Membrane</keyword>
<dbReference type="GO" id="GO:0015344">
    <property type="term" value="F:siderophore uptake transmembrane transporter activity"/>
    <property type="evidence" value="ECO:0007669"/>
    <property type="project" value="TreeGrafter"/>
</dbReference>
<evidence type="ECO:0000256" key="13">
    <source>
        <dbReference type="SAM" id="SignalP"/>
    </source>
</evidence>
<dbReference type="InterPro" id="IPR012910">
    <property type="entry name" value="Plug_dom"/>
</dbReference>
<evidence type="ECO:0000259" key="14">
    <source>
        <dbReference type="Pfam" id="PF00593"/>
    </source>
</evidence>